<dbReference type="Proteomes" id="UP000198217">
    <property type="component" value="Chromosome I"/>
</dbReference>
<sequence length="31" mass="3299">MPAMPAGRFPLLDPPAGRVPMPVPTIGWRAV</sequence>
<accession>A0A1C5JC45</accession>
<dbReference type="AlphaFoldDB" id="A0A1C5JC45"/>
<gene>
    <name evidence="1" type="ORF">GA0070609_4304</name>
</gene>
<dbReference type="EMBL" id="LT607750">
    <property type="protein sequence ID" value="SCG68147.1"/>
    <property type="molecule type" value="Genomic_DNA"/>
</dbReference>
<keyword evidence="2" id="KW-1185">Reference proteome</keyword>
<organism evidence="1 2">
    <name type="scientific">Micromonospora echinaurantiaca</name>
    <dbReference type="NCBI Taxonomy" id="47857"/>
    <lineage>
        <taxon>Bacteria</taxon>
        <taxon>Bacillati</taxon>
        <taxon>Actinomycetota</taxon>
        <taxon>Actinomycetes</taxon>
        <taxon>Micromonosporales</taxon>
        <taxon>Micromonosporaceae</taxon>
        <taxon>Micromonospora</taxon>
    </lineage>
</organism>
<reference evidence="1 2" key="1">
    <citation type="submission" date="2016-06" db="EMBL/GenBank/DDBJ databases">
        <authorList>
            <person name="Kjaerup R.B."/>
            <person name="Dalgaard T.S."/>
            <person name="Juul-Madsen H.R."/>
        </authorList>
    </citation>
    <scope>NUCLEOTIDE SEQUENCE [LARGE SCALE GENOMIC DNA]</scope>
    <source>
        <strain evidence="1 2">DSM 43904</strain>
    </source>
</reference>
<name>A0A1C5JC45_9ACTN</name>
<proteinExistence type="predicted"/>
<evidence type="ECO:0000313" key="1">
    <source>
        <dbReference type="EMBL" id="SCG68147.1"/>
    </source>
</evidence>
<protein>
    <submittedName>
        <fullName evidence="1">Uncharacterized protein</fullName>
    </submittedName>
</protein>
<evidence type="ECO:0000313" key="2">
    <source>
        <dbReference type="Proteomes" id="UP000198217"/>
    </source>
</evidence>